<dbReference type="EMBL" id="JAIWYP010000006">
    <property type="protein sequence ID" value="KAH3811371.1"/>
    <property type="molecule type" value="Genomic_DNA"/>
</dbReference>
<sequence length="91" mass="10084">MQSNKVADFLNPTKPRQQMTPACAFLSSVVSFLLCRTSEHTTFFIRSDAVTKATETCKGIFPKNISARSPAFACVMVTSNVVYLWVPPTYS</sequence>
<organism evidence="1 2">
    <name type="scientific">Dreissena polymorpha</name>
    <name type="common">Zebra mussel</name>
    <name type="synonym">Mytilus polymorpha</name>
    <dbReference type="NCBI Taxonomy" id="45954"/>
    <lineage>
        <taxon>Eukaryota</taxon>
        <taxon>Metazoa</taxon>
        <taxon>Spiralia</taxon>
        <taxon>Lophotrochozoa</taxon>
        <taxon>Mollusca</taxon>
        <taxon>Bivalvia</taxon>
        <taxon>Autobranchia</taxon>
        <taxon>Heteroconchia</taxon>
        <taxon>Euheterodonta</taxon>
        <taxon>Imparidentia</taxon>
        <taxon>Neoheterodontei</taxon>
        <taxon>Myida</taxon>
        <taxon>Dreissenoidea</taxon>
        <taxon>Dreissenidae</taxon>
        <taxon>Dreissena</taxon>
    </lineage>
</organism>
<keyword evidence="2" id="KW-1185">Reference proteome</keyword>
<dbReference type="Proteomes" id="UP000828390">
    <property type="component" value="Unassembled WGS sequence"/>
</dbReference>
<gene>
    <name evidence="1" type="ORF">DPMN_139782</name>
</gene>
<dbReference type="AlphaFoldDB" id="A0A9D4JG02"/>
<evidence type="ECO:0000313" key="1">
    <source>
        <dbReference type="EMBL" id="KAH3811371.1"/>
    </source>
</evidence>
<accession>A0A9D4JG02</accession>
<comment type="caution">
    <text evidence="1">The sequence shown here is derived from an EMBL/GenBank/DDBJ whole genome shotgun (WGS) entry which is preliminary data.</text>
</comment>
<reference evidence="1" key="1">
    <citation type="journal article" date="2019" name="bioRxiv">
        <title>The Genome of the Zebra Mussel, Dreissena polymorpha: A Resource for Invasive Species Research.</title>
        <authorList>
            <person name="McCartney M.A."/>
            <person name="Auch B."/>
            <person name="Kono T."/>
            <person name="Mallez S."/>
            <person name="Zhang Y."/>
            <person name="Obille A."/>
            <person name="Becker A."/>
            <person name="Abrahante J.E."/>
            <person name="Garbe J."/>
            <person name="Badalamenti J.P."/>
            <person name="Herman A."/>
            <person name="Mangelson H."/>
            <person name="Liachko I."/>
            <person name="Sullivan S."/>
            <person name="Sone E.D."/>
            <person name="Koren S."/>
            <person name="Silverstein K.A.T."/>
            <person name="Beckman K.B."/>
            <person name="Gohl D.M."/>
        </authorList>
    </citation>
    <scope>NUCLEOTIDE SEQUENCE</scope>
    <source>
        <strain evidence="1">Duluth1</strain>
        <tissue evidence="1">Whole animal</tissue>
    </source>
</reference>
<protein>
    <submittedName>
        <fullName evidence="1">Uncharacterized protein</fullName>
    </submittedName>
</protein>
<evidence type="ECO:0000313" key="2">
    <source>
        <dbReference type="Proteomes" id="UP000828390"/>
    </source>
</evidence>
<proteinExistence type="predicted"/>
<reference evidence="1" key="2">
    <citation type="submission" date="2020-11" db="EMBL/GenBank/DDBJ databases">
        <authorList>
            <person name="McCartney M.A."/>
            <person name="Auch B."/>
            <person name="Kono T."/>
            <person name="Mallez S."/>
            <person name="Becker A."/>
            <person name="Gohl D.M."/>
            <person name="Silverstein K.A.T."/>
            <person name="Koren S."/>
            <person name="Bechman K.B."/>
            <person name="Herman A."/>
            <person name="Abrahante J.E."/>
            <person name="Garbe J."/>
        </authorList>
    </citation>
    <scope>NUCLEOTIDE SEQUENCE</scope>
    <source>
        <strain evidence="1">Duluth1</strain>
        <tissue evidence="1">Whole animal</tissue>
    </source>
</reference>
<name>A0A9D4JG02_DREPO</name>